<feature type="transmembrane region" description="Helical" evidence="6">
    <location>
        <begin position="39"/>
        <end position="60"/>
    </location>
</feature>
<dbReference type="RefSeq" id="WP_214174496.1">
    <property type="nucleotide sequence ID" value="NZ_JAHCVK010000001.1"/>
</dbReference>
<evidence type="ECO:0000256" key="2">
    <source>
        <dbReference type="ARBA" id="ARBA00022475"/>
    </source>
</evidence>
<reference evidence="7 8" key="1">
    <citation type="submission" date="2021-05" db="EMBL/GenBank/DDBJ databases">
        <title>The draft genome of Geobacter luticola JCM 17780.</title>
        <authorList>
            <person name="Xu Z."/>
            <person name="Masuda Y."/>
            <person name="Itoh H."/>
            <person name="Senoo K."/>
        </authorList>
    </citation>
    <scope>NUCLEOTIDE SEQUENCE [LARGE SCALE GENOMIC DNA]</scope>
    <source>
        <strain evidence="7 8">JCM 17780</strain>
    </source>
</reference>
<dbReference type="EMBL" id="JAHCVK010000001">
    <property type="protein sequence ID" value="MBT0652560.1"/>
    <property type="molecule type" value="Genomic_DNA"/>
</dbReference>
<keyword evidence="8" id="KW-1185">Reference proteome</keyword>
<evidence type="ECO:0000313" key="8">
    <source>
        <dbReference type="Proteomes" id="UP000756860"/>
    </source>
</evidence>
<protein>
    <submittedName>
        <fullName evidence="7">LysE family translocator</fullName>
    </submittedName>
</protein>
<feature type="transmembrane region" description="Helical" evidence="6">
    <location>
        <begin position="138"/>
        <end position="163"/>
    </location>
</feature>
<evidence type="ECO:0000256" key="3">
    <source>
        <dbReference type="ARBA" id="ARBA00022692"/>
    </source>
</evidence>
<evidence type="ECO:0000256" key="4">
    <source>
        <dbReference type="ARBA" id="ARBA00022989"/>
    </source>
</evidence>
<keyword evidence="2" id="KW-1003">Cell membrane</keyword>
<accession>A0ABS5SB18</accession>
<keyword evidence="4 6" id="KW-1133">Transmembrane helix</keyword>
<name>A0ABS5SB18_9BACT</name>
<evidence type="ECO:0000256" key="5">
    <source>
        <dbReference type="ARBA" id="ARBA00023136"/>
    </source>
</evidence>
<dbReference type="Pfam" id="PF01810">
    <property type="entry name" value="LysE"/>
    <property type="match status" value="1"/>
</dbReference>
<dbReference type="Proteomes" id="UP000756860">
    <property type="component" value="Unassembled WGS sequence"/>
</dbReference>
<feature type="transmembrane region" description="Helical" evidence="6">
    <location>
        <begin position="175"/>
        <end position="195"/>
    </location>
</feature>
<feature type="transmembrane region" description="Helical" evidence="6">
    <location>
        <begin position="6"/>
        <end position="27"/>
    </location>
</feature>
<dbReference type="PANTHER" id="PTHR38825">
    <property type="entry name" value="LYSINE EXPORTER PROTEIN (LYSE/YGGA)"/>
    <property type="match status" value="1"/>
</dbReference>
<comment type="caution">
    <text evidence="7">The sequence shown here is derived from an EMBL/GenBank/DDBJ whole genome shotgun (WGS) entry which is preliminary data.</text>
</comment>
<evidence type="ECO:0000256" key="6">
    <source>
        <dbReference type="SAM" id="Phobius"/>
    </source>
</evidence>
<dbReference type="InterPro" id="IPR001123">
    <property type="entry name" value="LeuE-type"/>
</dbReference>
<gene>
    <name evidence="7" type="ORF">KI810_05795</name>
</gene>
<organism evidence="7 8">
    <name type="scientific">Geomobilimonas luticola</name>
    <dbReference type="NCBI Taxonomy" id="1114878"/>
    <lineage>
        <taxon>Bacteria</taxon>
        <taxon>Pseudomonadati</taxon>
        <taxon>Thermodesulfobacteriota</taxon>
        <taxon>Desulfuromonadia</taxon>
        <taxon>Geobacterales</taxon>
        <taxon>Geobacteraceae</taxon>
        <taxon>Geomobilimonas</taxon>
    </lineage>
</organism>
<keyword evidence="3 6" id="KW-0812">Transmembrane</keyword>
<evidence type="ECO:0000256" key="1">
    <source>
        <dbReference type="ARBA" id="ARBA00004651"/>
    </source>
</evidence>
<proteinExistence type="predicted"/>
<sequence length="205" mass="22043">MIDFLTIGIILGLSAGFAPGPLLTLVISESLQHGVRSGIKVALAPIISDLPIILLTLFIASKLSGFQYGLGIISLVGGIFILYTGYNCMRTKPVKVSILTEPPRSLLKGVVVNVLNPHPYLFWISVGAPTMGKALKVGIMGVTAFLMAFYMMLVGSKIMLAIAVGKSRSFLSGKVYLYTLRFLGLLLCVFAFVLFRDGARLLGLM</sequence>
<dbReference type="PANTHER" id="PTHR38825:SF2">
    <property type="entry name" value="LYSINE TRANSPORTER LYSE"/>
    <property type="match status" value="1"/>
</dbReference>
<keyword evidence="5 6" id="KW-0472">Membrane</keyword>
<comment type="subcellular location">
    <subcellularLocation>
        <location evidence="1">Cell membrane</location>
        <topology evidence="1">Multi-pass membrane protein</topology>
    </subcellularLocation>
</comment>
<evidence type="ECO:0000313" key="7">
    <source>
        <dbReference type="EMBL" id="MBT0652560.1"/>
    </source>
</evidence>
<feature type="transmembrane region" description="Helical" evidence="6">
    <location>
        <begin position="66"/>
        <end position="86"/>
    </location>
</feature>